<dbReference type="GO" id="GO:0008234">
    <property type="term" value="F:cysteine-type peptidase activity"/>
    <property type="evidence" value="ECO:0007669"/>
    <property type="project" value="UniProtKB-KW"/>
</dbReference>
<dbReference type="AlphaFoldDB" id="A0A553UHX7"/>
<dbReference type="InterPro" id="IPR039439">
    <property type="entry name" value="SH3b1_dom"/>
</dbReference>
<dbReference type="EMBL" id="VKGC01000035">
    <property type="protein sequence ID" value="TSA79792.1"/>
    <property type="molecule type" value="Genomic_DNA"/>
</dbReference>
<evidence type="ECO:0000256" key="6">
    <source>
        <dbReference type="ARBA" id="ARBA00022807"/>
    </source>
</evidence>
<comment type="caution">
    <text evidence="13">The sequence shown here is derived from an EMBL/GenBank/DDBJ whole genome shotgun (WGS) entry which is preliminary data.</text>
</comment>
<accession>A0A553UHX7</accession>
<dbReference type="Proteomes" id="UP000319322">
    <property type="component" value="Unassembled WGS sequence"/>
</dbReference>
<dbReference type="InterPro" id="IPR050767">
    <property type="entry name" value="Sel1_AlgK"/>
</dbReference>
<dbReference type="SUPFAM" id="SSF81901">
    <property type="entry name" value="HCP-like"/>
    <property type="match status" value="1"/>
</dbReference>
<feature type="domain" description="SH3b1" evidence="12">
    <location>
        <begin position="398"/>
        <end position="440"/>
    </location>
</feature>
<feature type="domain" description="NlpC/P60" evidence="10">
    <location>
        <begin position="532"/>
        <end position="635"/>
    </location>
</feature>
<dbReference type="SUPFAM" id="SSF54001">
    <property type="entry name" value="Cysteine proteinases"/>
    <property type="match status" value="1"/>
</dbReference>
<evidence type="ECO:0000256" key="3">
    <source>
        <dbReference type="ARBA" id="ARBA00012865"/>
    </source>
</evidence>
<dbReference type="Pfam" id="PF08238">
    <property type="entry name" value="Sel1"/>
    <property type="match status" value="4"/>
</dbReference>
<evidence type="ECO:0000256" key="1">
    <source>
        <dbReference type="ARBA" id="ARBA00001526"/>
    </source>
</evidence>
<keyword evidence="9" id="KW-0732">Signal</keyword>
<gene>
    <name evidence="13" type="ORF">FNE76_07835</name>
</gene>
<reference evidence="13 14" key="3">
    <citation type="submission" date="2019-07" db="EMBL/GenBank/DDBJ databases">
        <authorList>
            <person name="Papic B."/>
        </authorList>
    </citation>
    <scope>NUCLEOTIDE SEQUENCE [LARGE SCALE GENOMIC DNA]</scope>
    <source>
        <strain evidence="13 14">L8b</strain>
    </source>
</reference>
<dbReference type="Pfam" id="PF12912">
    <property type="entry name" value="N_NLPC_P60"/>
    <property type="match status" value="1"/>
</dbReference>
<evidence type="ECO:0000256" key="4">
    <source>
        <dbReference type="ARBA" id="ARBA00022670"/>
    </source>
</evidence>
<dbReference type="InterPro" id="IPR011990">
    <property type="entry name" value="TPR-like_helical_dom_sf"/>
</dbReference>
<reference evidence="14" key="2">
    <citation type="submission" date="2019-07" db="EMBL/GenBank/DDBJ databases">
        <title>Helicobacter labacensis sp. nov., Helicobacter mehlei sp. nov. and Helicobacter vulpis sp. nov., isolated from gastric mucosa of red fox (Vulpis vulpis).</title>
        <authorList>
            <person name="Papic B."/>
        </authorList>
    </citation>
    <scope>NUCLEOTIDE SEQUENCE [LARGE SCALE GENOMIC DNA]</scope>
    <source>
        <strain evidence="14">L8b</strain>
    </source>
</reference>
<proteinExistence type="inferred from homology"/>
<evidence type="ECO:0000256" key="2">
    <source>
        <dbReference type="ARBA" id="ARBA00007074"/>
    </source>
</evidence>
<feature type="chain" id="PRO_5022034103" description="beta-lactamase" evidence="9">
    <location>
        <begin position="25"/>
        <end position="684"/>
    </location>
</feature>
<protein>
    <recommendedName>
        <fullName evidence="3">beta-lactamase</fullName>
        <ecNumber evidence="3">3.5.2.6</ecNumber>
    </recommendedName>
</protein>
<comment type="similarity">
    <text evidence="2">Belongs to the peptidase C40 family.</text>
</comment>
<evidence type="ECO:0000256" key="7">
    <source>
        <dbReference type="ARBA" id="ARBA00023157"/>
    </source>
</evidence>
<keyword evidence="7" id="KW-1015">Disulfide bond</keyword>
<dbReference type="EC" id="3.5.2.6" evidence="3"/>
<evidence type="ECO:0000256" key="5">
    <source>
        <dbReference type="ARBA" id="ARBA00022801"/>
    </source>
</evidence>
<organism evidence="13 14">
    <name type="scientific">Helicobacter mehlei</name>
    <dbReference type="NCBI Taxonomy" id="2316080"/>
    <lineage>
        <taxon>Bacteria</taxon>
        <taxon>Pseudomonadati</taxon>
        <taxon>Campylobacterota</taxon>
        <taxon>Epsilonproteobacteria</taxon>
        <taxon>Campylobacterales</taxon>
        <taxon>Helicobacteraceae</taxon>
        <taxon>Helicobacter</taxon>
    </lineage>
</organism>
<dbReference type="InterPro" id="IPR025606">
    <property type="entry name" value="NLPC/P60_N_dom"/>
</dbReference>
<dbReference type="InterPro" id="IPR006597">
    <property type="entry name" value="Sel1-like"/>
</dbReference>
<keyword evidence="8" id="KW-0046">Antibiotic resistance</keyword>
<evidence type="ECO:0000259" key="12">
    <source>
        <dbReference type="Pfam" id="PF12913"/>
    </source>
</evidence>
<comment type="catalytic activity">
    <reaction evidence="1">
        <text>a beta-lactam + H2O = a substituted beta-amino acid</text>
        <dbReference type="Rhea" id="RHEA:20401"/>
        <dbReference type="ChEBI" id="CHEBI:15377"/>
        <dbReference type="ChEBI" id="CHEBI:35627"/>
        <dbReference type="ChEBI" id="CHEBI:140347"/>
        <dbReference type="EC" id="3.5.2.6"/>
    </reaction>
</comment>
<keyword evidence="5" id="KW-0378">Hydrolase</keyword>
<keyword evidence="14" id="KW-1185">Reference proteome</keyword>
<dbReference type="Pfam" id="PF00877">
    <property type="entry name" value="NLPC_P60"/>
    <property type="match status" value="1"/>
</dbReference>
<dbReference type="Pfam" id="PF12913">
    <property type="entry name" value="SH3_6"/>
    <property type="match status" value="1"/>
</dbReference>
<dbReference type="PANTHER" id="PTHR11102:SF160">
    <property type="entry name" value="ERAD-ASSOCIATED E3 UBIQUITIN-PROTEIN LIGASE COMPONENT HRD3"/>
    <property type="match status" value="1"/>
</dbReference>
<dbReference type="GO" id="GO:0008800">
    <property type="term" value="F:beta-lactamase activity"/>
    <property type="evidence" value="ECO:0007669"/>
    <property type="project" value="UniProtKB-EC"/>
</dbReference>
<keyword evidence="4" id="KW-0645">Protease</keyword>
<evidence type="ECO:0000256" key="9">
    <source>
        <dbReference type="SAM" id="SignalP"/>
    </source>
</evidence>
<evidence type="ECO:0000259" key="10">
    <source>
        <dbReference type="Pfam" id="PF00877"/>
    </source>
</evidence>
<dbReference type="GO" id="GO:0046677">
    <property type="term" value="P:response to antibiotic"/>
    <property type="evidence" value="ECO:0007669"/>
    <property type="project" value="UniProtKB-KW"/>
</dbReference>
<feature type="signal peptide" evidence="9">
    <location>
        <begin position="1"/>
        <end position="24"/>
    </location>
</feature>
<evidence type="ECO:0000313" key="13">
    <source>
        <dbReference type="EMBL" id="TSA79792.1"/>
    </source>
</evidence>
<evidence type="ECO:0000256" key="8">
    <source>
        <dbReference type="ARBA" id="ARBA00023251"/>
    </source>
</evidence>
<dbReference type="SMART" id="SM00671">
    <property type="entry name" value="SEL1"/>
    <property type="match status" value="6"/>
</dbReference>
<dbReference type="InterPro" id="IPR000064">
    <property type="entry name" value="NLP_P60_dom"/>
</dbReference>
<reference evidence="13 14" key="1">
    <citation type="submission" date="2019-07" db="EMBL/GenBank/DDBJ databases">
        <title>Helicobacter labacensis sp. nov., Helicobacter mehlei sp. nov. and Helicobacter vulpis sp. nov., isolated from gastric mucosa of red fox (Vulpis vulpis).</title>
        <authorList>
            <person name="Kusar D."/>
            <person name="Gruntar I."/>
            <person name="Pate M."/>
            <person name="Zajc U."/>
            <person name="Ocepek M."/>
        </authorList>
    </citation>
    <scope>NUCLEOTIDE SEQUENCE [LARGE SCALE GENOMIC DNA]</scope>
    <source>
        <strain evidence="13 14">L8b</strain>
    </source>
</reference>
<keyword evidence="6" id="KW-0788">Thiol protease</keyword>
<dbReference type="PANTHER" id="PTHR11102">
    <property type="entry name" value="SEL-1-LIKE PROTEIN"/>
    <property type="match status" value="1"/>
</dbReference>
<dbReference type="InterPro" id="IPR038765">
    <property type="entry name" value="Papain-like_cys_pep_sf"/>
</dbReference>
<dbReference type="Gene3D" id="3.90.1720.10">
    <property type="entry name" value="endopeptidase domain like (from Nostoc punctiforme)"/>
    <property type="match status" value="1"/>
</dbReference>
<dbReference type="GO" id="GO:0006508">
    <property type="term" value="P:proteolysis"/>
    <property type="evidence" value="ECO:0007669"/>
    <property type="project" value="UniProtKB-KW"/>
</dbReference>
<sequence>MLLPNLKFLATIFVAVLLCAGCFAPTQSPKNSIIQQAQEPTPSFANTPNYLEQQTLKPNLSISDYWQLAQKAYARKDYQQAKTYYQQLANLGDSRGYYGLGVLWSIYAYDDKDGDIPPNYPKALDYLQKAAHLGNAQAHTKLGDFYTEAKGVFQNPQKATTHYLEGAKLGDVQGYYKLGILYRDGKGIPPNLPKAIAYFRKAEDKGSVLAGLALGVLFRDRKEPLKALDHFKRTANRGSALAYTLLGDMYVNGYGVAKNLKRAQAYYTQAKHTPKSPIEDGVLFDLLRLPQKASYYSPPNAPPIPSPSKLKSAYLKRWYAPWKTMKVIKRKEVFWMRYSLLTPAYQEDGTPHDLKVLRHIEADMDMPHYPSVHLKGVILANTSVRAVPTDLAYYPTPQDYPSDLWQNSLIFAGTPVLITHYNKAKTYALIQSSFVVGWVRIQDVAPIKPKTIKNILSLSNYLTPLNDNIPNARMGQIFLKVPRTPNQIYTFIKDTKGFAQLIQTPINPQNFTPFPRPFTPKTMAAVIDTLLGQRYGWGGMNHHRDCSAFTRDSFASFGVFLPRNSHAQVRYAHNAIDLHKMSATKKEAYIIKHATPFATILWLKGHIMLYLGTYHNQAIVAHNIWSISISKTRKQEHLYHVERAVITTLRLGEEHKSSLSQPNLLINRIDAMSDLYTYIVKSSH</sequence>
<evidence type="ECO:0000259" key="11">
    <source>
        <dbReference type="Pfam" id="PF12912"/>
    </source>
</evidence>
<dbReference type="Gene3D" id="1.25.40.10">
    <property type="entry name" value="Tetratricopeptide repeat domain"/>
    <property type="match status" value="1"/>
</dbReference>
<evidence type="ECO:0000313" key="14">
    <source>
        <dbReference type="Proteomes" id="UP000319322"/>
    </source>
</evidence>
<feature type="domain" description="NLPC/P60 N-terminal" evidence="11">
    <location>
        <begin position="266"/>
        <end position="369"/>
    </location>
</feature>
<name>A0A553UHX7_9HELI</name>